<dbReference type="PANTHER" id="PTHR39201">
    <property type="entry name" value="EXPORTED PROTEIN-RELATED"/>
    <property type="match status" value="1"/>
</dbReference>
<dbReference type="InterPro" id="IPR008254">
    <property type="entry name" value="Flavodoxin/NO_synth"/>
</dbReference>
<gene>
    <name evidence="2" type="ORF">KHY36_09835</name>
</gene>
<dbReference type="AlphaFoldDB" id="A0A943DA51"/>
<sequence length="172" mass="18402">MSKILVAYFSRAGENYFGGAIKSVAVGNTEICADLIKQAFPDADLFKIEMAAPYADNYRKCVSQVTADMMLHKRPALTALPESIAAYDAIVLGYPNYCGTIPMAVATFLEAFDFTGKKLLPYCTNEGSGMGRSEKDLRKLCPTAVIAPGLAITGSAAAQSQAALVGWMQENL</sequence>
<comment type="caution">
    <text evidence="2">The sequence shown here is derived from an EMBL/GenBank/DDBJ whole genome shotgun (WGS) entry which is preliminary data.</text>
</comment>
<feature type="domain" description="Flavodoxin-like" evidence="1">
    <location>
        <begin position="25"/>
        <end position="168"/>
    </location>
</feature>
<dbReference type="InterPro" id="IPR029039">
    <property type="entry name" value="Flavoprotein-like_sf"/>
</dbReference>
<dbReference type="Pfam" id="PF12682">
    <property type="entry name" value="Flavodoxin_4"/>
    <property type="match status" value="1"/>
</dbReference>
<dbReference type="Gene3D" id="3.40.50.360">
    <property type="match status" value="1"/>
</dbReference>
<dbReference type="GO" id="GO:0016651">
    <property type="term" value="F:oxidoreductase activity, acting on NAD(P)H"/>
    <property type="evidence" value="ECO:0007669"/>
    <property type="project" value="UniProtKB-ARBA"/>
</dbReference>
<dbReference type="EMBL" id="JAGZGG010000023">
    <property type="protein sequence ID" value="MBS5332815.1"/>
    <property type="molecule type" value="Genomic_DNA"/>
</dbReference>
<evidence type="ECO:0000259" key="1">
    <source>
        <dbReference type="Pfam" id="PF12682"/>
    </source>
</evidence>
<dbReference type="Proteomes" id="UP000759273">
    <property type="component" value="Unassembled WGS sequence"/>
</dbReference>
<evidence type="ECO:0000313" key="3">
    <source>
        <dbReference type="Proteomes" id="UP000759273"/>
    </source>
</evidence>
<accession>A0A943DA51</accession>
<dbReference type="SUPFAM" id="SSF52218">
    <property type="entry name" value="Flavoproteins"/>
    <property type="match status" value="1"/>
</dbReference>
<dbReference type="GO" id="GO:0010181">
    <property type="term" value="F:FMN binding"/>
    <property type="evidence" value="ECO:0007669"/>
    <property type="project" value="InterPro"/>
</dbReference>
<reference evidence="2" key="1">
    <citation type="submission" date="2021-02" db="EMBL/GenBank/DDBJ databases">
        <title>Infant gut strain persistence is associated with maternal origin, phylogeny, and functional potential including surface adhesion and iron acquisition.</title>
        <authorList>
            <person name="Lou Y.C."/>
        </authorList>
    </citation>
    <scope>NUCLEOTIDE SEQUENCE</scope>
    <source>
        <strain evidence="2">L3_101_000M1_dasL3_101_000M1_concoct_87</strain>
    </source>
</reference>
<evidence type="ECO:0000313" key="2">
    <source>
        <dbReference type="EMBL" id="MBS5332815.1"/>
    </source>
</evidence>
<organism evidence="2 3">
    <name type="scientific">Subdoligranulum variabile</name>
    <dbReference type="NCBI Taxonomy" id="214851"/>
    <lineage>
        <taxon>Bacteria</taxon>
        <taxon>Bacillati</taxon>
        <taxon>Bacillota</taxon>
        <taxon>Clostridia</taxon>
        <taxon>Eubacteriales</taxon>
        <taxon>Oscillospiraceae</taxon>
        <taxon>Subdoligranulum</taxon>
    </lineage>
</organism>
<name>A0A943DA51_9FIRM</name>
<dbReference type="PANTHER" id="PTHR39201:SF1">
    <property type="entry name" value="FLAVODOXIN-LIKE DOMAIN-CONTAINING PROTEIN"/>
    <property type="match status" value="1"/>
</dbReference>
<proteinExistence type="predicted"/>
<protein>
    <submittedName>
        <fullName evidence="2">NAD(P)H-dependent oxidoreductase</fullName>
    </submittedName>
</protein>